<organism evidence="2">
    <name type="scientific">Kitasatospora camelliae</name>
    <dbReference type="NCBI Taxonomy" id="3156397"/>
    <lineage>
        <taxon>Bacteria</taxon>
        <taxon>Bacillati</taxon>
        <taxon>Actinomycetota</taxon>
        <taxon>Actinomycetes</taxon>
        <taxon>Kitasatosporales</taxon>
        <taxon>Streptomycetaceae</taxon>
        <taxon>Kitasatospora</taxon>
    </lineage>
</organism>
<reference evidence="2" key="1">
    <citation type="submission" date="2024-06" db="EMBL/GenBank/DDBJ databases">
        <title>The genome sequences of Kitasatospora sp. strain HUAS MG31.</title>
        <authorList>
            <person name="Mo P."/>
        </authorList>
    </citation>
    <scope>NUCLEOTIDE SEQUENCE</scope>
    <source>
        <strain evidence="2">HUAS MG31</strain>
    </source>
</reference>
<feature type="chain" id="PRO_5043862964" description="Neocarzinostatin family protein" evidence="1">
    <location>
        <begin position="34"/>
        <end position="151"/>
    </location>
</feature>
<evidence type="ECO:0000313" key="2">
    <source>
        <dbReference type="EMBL" id="XCM77456.1"/>
    </source>
</evidence>
<dbReference type="KEGG" id="kcm:ABWK59_00050"/>
<name>A0AAU8JQ24_9ACTN</name>
<evidence type="ECO:0000256" key="1">
    <source>
        <dbReference type="SAM" id="SignalP"/>
    </source>
</evidence>
<dbReference type="RefSeq" id="WP_354637070.1">
    <property type="nucleotide sequence ID" value="NZ_CP159872.1"/>
</dbReference>
<gene>
    <name evidence="2" type="ORF">ABWK59_00050</name>
</gene>
<dbReference type="EMBL" id="CP159872">
    <property type="protein sequence ID" value="XCM77456.1"/>
    <property type="molecule type" value="Genomic_DNA"/>
</dbReference>
<sequence length="151" mass="14455">MVLSRLGSRAVMAAASLALGVLPLAMGPAPAVAASRSVSLAVGPVPVPNVSVSACIDAECVSTPVLTSVRLSVTATVTNGPLPAVVLSTAACPNGGLGVAIRATSNQAVTVSLRGTVSGTTTSGSVSIPLGPVTETILPGTPGVLVSACTA</sequence>
<feature type="signal peptide" evidence="1">
    <location>
        <begin position="1"/>
        <end position="33"/>
    </location>
</feature>
<dbReference type="AlphaFoldDB" id="A0AAU8JQ24"/>
<accession>A0AAU8JQ24</accession>
<proteinExistence type="predicted"/>
<protein>
    <recommendedName>
        <fullName evidence="3">Neocarzinostatin family protein</fullName>
    </recommendedName>
</protein>
<keyword evidence="1" id="KW-0732">Signal</keyword>
<evidence type="ECO:0008006" key="3">
    <source>
        <dbReference type="Google" id="ProtNLM"/>
    </source>
</evidence>